<reference evidence="6" key="1">
    <citation type="submission" date="2014-06" db="EMBL/GenBank/DDBJ databases">
        <authorList>
            <person name="Ju J."/>
            <person name="Zhang J."/>
        </authorList>
    </citation>
    <scope>NUCLEOTIDE SEQUENCE</scope>
    <source>
        <strain evidence="6">SscI8</strain>
    </source>
</reference>
<feature type="transmembrane region" description="Helical" evidence="4">
    <location>
        <begin position="48"/>
        <end position="67"/>
    </location>
</feature>
<comment type="similarity">
    <text evidence="4">Belongs to the copper transporter (Ctr) (TC 1.A.56) family. SLC31A subfamily.</text>
</comment>
<evidence type="ECO:0000313" key="6">
    <source>
        <dbReference type="EMBL" id="CDR88859.1"/>
    </source>
</evidence>
<dbReference type="GO" id="GO:0016020">
    <property type="term" value="C:membrane"/>
    <property type="evidence" value="ECO:0007669"/>
    <property type="project" value="UniProtKB-SubCell"/>
</dbReference>
<dbReference type="AlphaFoldDB" id="A0A127Z4P5"/>
<keyword evidence="3 4" id="KW-0472">Membrane</keyword>
<dbReference type="EMBL" id="LK056689">
    <property type="protein sequence ID" value="CDR88859.1"/>
    <property type="molecule type" value="Genomic_DNA"/>
</dbReference>
<evidence type="ECO:0000256" key="2">
    <source>
        <dbReference type="ARBA" id="ARBA00022989"/>
    </source>
</evidence>
<sequence length="257" mass="28330">MDMSSSTATAAASNDMEGWKPYLHTSLFSPFSNTPDSGEAFLFPTFRIYSRTTFLAACAFTFTLALVERWLTFLLDRTLSLDGYQPSQVANRWSGSGRRGKAVRTGAASSHRTAGGGSVYIHLPANETLPSRFERQPRRSKVKLVARNAVYFAATLLRYVLMIIGMGMDWFMLLSVVSGLTLGHLLTDLHALSRSSSGGERGVEEVELLQQEFDVQLEEDEEEGEKLVRREEVDQRAAGGGAHRRSGSRQASTVVTP</sequence>
<name>A0A127Z4P5_9BASI</name>
<proteinExistence type="inferred from homology"/>
<keyword evidence="4" id="KW-0406">Ion transport</keyword>
<comment type="subcellular location">
    <subcellularLocation>
        <location evidence="4">Membrane</location>
        <topology evidence="4">Multi-pass membrane protein</topology>
    </subcellularLocation>
</comment>
<feature type="compositionally biased region" description="Low complexity" evidence="5">
    <location>
        <begin position="248"/>
        <end position="257"/>
    </location>
</feature>
<evidence type="ECO:0000256" key="1">
    <source>
        <dbReference type="ARBA" id="ARBA00022692"/>
    </source>
</evidence>
<feature type="transmembrane region" description="Helical" evidence="4">
    <location>
        <begin position="144"/>
        <end position="164"/>
    </location>
</feature>
<keyword evidence="4" id="KW-0813">Transport</keyword>
<evidence type="ECO:0000256" key="3">
    <source>
        <dbReference type="ARBA" id="ARBA00023136"/>
    </source>
</evidence>
<dbReference type="InterPro" id="IPR007274">
    <property type="entry name" value="Cop_transporter"/>
</dbReference>
<keyword evidence="4" id="KW-0186">Copper</keyword>
<keyword evidence="1 4" id="KW-0812">Transmembrane</keyword>
<protein>
    <recommendedName>
        <fullName evidence="4">Copper transport protein</fullName>
    </recommendedName>
</protein>
<feature type="compositionally biased region" description="Basic and acidic residues" evidence="5">
    <location>
        <begin position="225"/>
        <end position="235"/>
    </location>
</feature>
<keyword evidence="4" id="KW-0187">Copper transport</keyword>
<organism evidence="6">
    <name type="scientific">Sporisorium scitamineum</name>
    <dbReference type="NCBI Taxonomy" id="49012"/>
    <lineage>
        <taxon>Eukaryota</taxon>
        <taxon>Fungi</taxon>
        <taxon>Dikarya</taxon>
        <taxon>Basidiomycota</taxon>
        <taxon>Ustilaginomycotina</taxon>
        <taxon>Ustilaginomycetes</taxon>
        <taxon>Ustilaginales</taxon>
        <taxon>Ustilaginaceae</taxon>
        <taxon>Sporisorium</taxon>
    </lineage>
</organism>
<dbReference type="Pfam" id="PF04145">
    <property type="entry name" value="Ctr"/>
    <property type="match status" value="1"/>
</dbReference>
<gene>
    <name evidence="6" type="ORF">SPSC_05691</name>
</gene>
<dbReference type="GO" id="GO:0005375">
    <property type="term" value="F:copper ion transmembrane transporter activity"/>
    <property type="evidence" value="ECO:0007669"/>
    <property type="project" value="UniProtKB-UniRule"/>
</dbReference>
<evidence type="ECO:0000256" key="5">
    <source>
        <dbReference type="SAM" id="MobiDB-lite"/>
    </source>
</evidence>
<evidence type="ECO:0000256" key="4">
    <source>
        <dbReference type="RuleBase" id="RU367022"/>
    </source>
</evidence>
<accession>A0A127Z4P5</accession>
<keyword evidence="2 4" id="KW-1133">Transmembrane helix</keyword>
<dbReference type="OrthoDB" id="2556367at2759"/>
<feature type="region of interest" description="Disordered" evidence="5">
    <location>
        <begin position="219"/>
        <end position="257"/>
    </location>
</feature>